<proteinExistence type="inferred from homology"/>
<dbReference type="EC" id="2.7.7.18" evidence="11"/>
<comment type="catalytic activity">
    <reaction evidence="10 11">
        <text>nicotinate beta-D-ribonucleotide + ATP + H(+) = deamido-NAD(+) + diphosphate</text>
        <dbReference type="Rhea" id="RHEA:22860"/>
        <dbReference type="ChEBI" id="CHEBI:15378"/>
        <dbReference type="ChEBI" id="CHEBI:30616"/>
        <dbReference type="ChEBI" id="CHEBI:33019"/>
        <dbReference type="ChEBI" id="CHEBI:57502"/>
        <dbReference type="ChEBI" id="CHEBI:58437"/>
        <dbReference type="EC" id="2.7.7.18"/>
    </reaction>
</comment>
<evidence type="ECO:0000256" key="3">
    <source>
        <dbReference type="ARBA" id="ARBA00009014"/>
    </source>
</evidence>
<evidence type="ECO:0000256" key="2">
    <source>
        <dbReference type="ARBA" id="ARBA00005019"/>
    </source>
</evidence>
<dbReference type="NCBIfam" id="NF000840">
    <property type="entry name" value="PRK00071.1-3"/>
    <property type="match status" value="1"/>
</dbReference>
<evidence type="ECO:0000313" key="14">
    <source>
        <dbReference type="Proteomes" id="UP000094769"/>
    </source>
</evidence>
<dbReference type="InterPro" id="IPR005248">
    <property type="entry name" value="NadD/NMNAT"/>
</dbReference>
<feature type="domain" description="Cytidyltransferase-like" evidence="12">
    <location>
        <begin position="4"/>
        <end position="180"/>
    </location>
</feature>
<keyword evidence="9 11" id="KW-0520">NAD</keyword>
<evidence type="ECO:0000256" key="11">
    <source>
        <dbReference type="HAMAP-Rule" id="MF_00244"/>
    </source>
</evidence>
<dbReference type="Gene3D" id="3.40.50.620">
    <property type="entry name" value="HUPs"/>
    <property type="match status" value="1"/>
</dbReference>
<evidence type="ECO:0000256" key="9">
    <source>
        <dbReference type="ARBA" id="ARBA00023027"/>
    </source>
</evidence>
<comment type="caution">
    <text evidence="13">The sequence shown here is derived from an EMBL/GenBank/DDBJ whole genome shotgun (WGS) entry which is preliminary data.</text>
</comment>
<sequence length="216" mass="24540">MIGIFGGTFDPIHFGHLRTALDVMQTVGLDEVRFIPLHGAVHRDQPKTPADLRLEMVRLATRQQQGFVVDDREIRRAGDSYTVDTLASLRKEQPDRSLCLLLGMDAFDGFLGWHRPDQILRLAHLIVMKRPGEERSKESKVEMLLDARLVSNPAQLRDRDCGMILHQPVTQLDISASKIRSLVAEGRTPRFLLPEAVLQLIENKHLYLTDHAKEPQ</sequence>
<comment type="function">
    <text evidence="1 11">Catalyzes the reversible adenylation of nicotinate mononucleotide (NaMN) to nicotinic acid adenine dinucleotide (NaAD).</text>
</comment>
<dbReference type="GO" id="GO:0004515">
    <property type="term" value="F:nicotinate-nucleotide adenylyltransferase activity"/>
    <property type="evidence" value="ECO:0007669"/>
    <property type="project" value="UniProtKB-UniRule"/>
</dbReference>
<evidence type="ECO:0000256" key="4">
    <source>
        <dbReference type="ARBA" id="ARBA00022642"/>
    </source>
</evidence>
<dbReference type="RefSeq" id="WP_069124965.1">
    <property type="nucleotide sequence ID" value="NZ_MARB01000012.1"/>
</dbReference>
<keyword evidence="7 11" id="KW-0547">Nucleotide-binding</keyword>
<dbReference type="Pfam" id="PF01467">
    <property type="entry name" value="CTP_transf_like"/>
    <property type="match status" value="1"/>
</dbReference>
<dbReference type="NCBIfam" id="TIGR00482">
    <property type="entry name" value="nicotinate (nicotinamide) nucleotide adenylyltransferase"/>
    <property type="match status" value="1"/>
</dbReference>
<comment type="pathway">
    <text evidence="2 11">Cofactor biosynthesis; NAD(+) biosynthesis; deamido-NAD(+) from nicotinate D-ribonucleotide: step 1/1.</text>
</comment>
<keyword evidence="8 11" id="KW-0067">ATP-binding</keyword>
<evidence type="ECO:0000256" key="7">
    <source>
        <dbReference type="ARBA" id="ARBA00022741"/>
    </source>
</evidence>
<dbReference type="InterPro" id="IPR004821">
    <property type="entry name" value="Cyt_trans-like"/>
</dbReference>
<evidence type="ECO:0000313" key="13">
    <source>
        <dbReference type="EMBL" id="ODJ87415.1"/>
    </source>
</evidence>
<keyword evidence="4 11" id="KW-0662">Pyridine nucleotide biosynthesis</keyword>
<accession>A0A7Z1AEW5</accession>
<dbReference type="Proteomes" id="UP000094769">
    <property type="component" value="Unassembled WGS sequence"/>
</dbReference>
<dbReference type="OrthoDB" id="5295945at2"/>
<dbReference type="GO" id="GO:0005524">
    <property type="term" value="F:ATP binding"/>
    <property type="evidence" value="ECO:0007669"/>
    <property type="project" value="UniProtKB-KW"/>
</dbReference>
<evidence type="ECO:0000259" key="12">
    <source>
        <dbReference type="Pfam" id="PF01467"/>
    </source>
</evidence>
<dbReference type="EMBL" id="MARB01000012">
    <property type="protein sequence ID" value="ODJ87415.1"/>
    <property type="molecule type" value="Genomic_DNA"/>
</dbReference>
<name>A0A7Z1AEW5_9GAMM</name>
<dbReference type="InterPro" id="IPR014729">
    <property type="entry name" value="Rossmann-like_a/b/a_fold"/>
</dbReference>
<organism evidence="13 14">
    <name type="scientific">Candidatus Thiodiazotropha endolucinida</name>
    <dbReference type="NCBI Taxonomy" id="1655433"/>
    <lineage>
        <taxon>Bacteria</taxon>
        <taxon>Pseudomonadati</taxon>
        <taxon>Pseudomonadota</taxon>
        <taxon>Gammaproteobacteria</taxon>
        <taxon>Chromatiales</taxon>
        <taxon>Sedimenticolaceae</taxon>
        <taxon>Candidatus Thiodiazotropha</taxon>
    </lineage>
</organism>
<keyword evidence="14" id="KW-1185">Reference proteome</keyword>
<reference evidence="13 14" key="1">
    <citation type="submission" date="2016-06" db="EMBL/GenBank/DDBJ databases">
        <title>Genome sequence of endosymbiont of Candidatus Endolucinida thiodiazotropha.</title>
        <authorList>
            <person name="Poehlein A."/>
            <person name="Koenig S."/>
            <person name="Heiden S.E."/>
            <person name="Thuermer A."/>
            <person name="Voget S."/>
            <person name="Daniel R."/>
            <person name="Markert S."/>
            <person name="Gros O."/>
            <person name="Schweder T."/>
        </authorList>
    </citation>
    <scope>NUCLEOTIDE SEQUENCE [LARGE SCALE GENOMIC DNA]</scope>
    <source>
        <strain evidence="13 14">COS</strain>
    </source>
</reference>
<evidence type="ECO:0000256" key="6">
    <source>
        <dbReference type="ARBA" id="ARBA00022695"/>
    </source>
</evidence>
<evidence type="ECO:0000256" key="10">
    <source>
        <dbReference type="ARBA" id="ARBA00048721"/>
    </source>
</evidence>
<protein>
    <recommendedName>
        <fullName evidence="11">Probable nicotinate-nucleotide adenylyltransferase</fullName>
        <ecNumber evidence="11">2.7.7.18</ecNumber>
    </recommendedName>
    <alternativeName>
        <fullName evidence="11">Deamido-NAD(+) diphosphorylase</fullName>
    </alternativeName>
    <alternativeName>
        <fullName evidence="11">Deamido-NAD(+) pyrophosphorylase</fullName>
    </alternativeName>
    <alternativeName>
        <fullName evidence="11">Nicotinate mononucleotide adenylyltransferase</fullName>
        <shortName evidence="11">NaMN adenylyltransferase</shortName>
    </alternativeName>
</protein>
<comment type="similarity">
    <text evidence="3 11">Belongs to the NadD family.</text>
</comment>
<gene>
    <name evidence="11 13" type="primary">nadD</name>
    <name evidence="13" type="ORF">CODIS_23900</name>
</gene>
<evidence type="ECO:0000256" key="5">
    <source>
        <dbReference type="ARBA" id="ARBA00022679"/>
    </source>
</evidence>
<evidence type="ECO:0000256" key="8">
    <source>
        <dbReference type="ARBA" id="ARBA00022840"/>
    </source>
</evidence>
<keyword evidence="5 11" id="KW-0808">Transferase</keyword>
<evidence type="ECO:0000256" key="1">
    <source>
        <dbReference type="ARBA" id="ARBA00002324"/>
    </source>
</evidence>
<dbReference type="AlphaFoldDB" id="A0A7Z1AEW5"/>
<dbReference type="PANTHER" id="PTHR39321">
    <property type="entry name" value="NICOTINATE-NUCLEOTIDE ADENYLYLTRANSFERASE-RELATED"/>
    <property type="match status" value="1"/>
</dbReference>
<keyword evidence="6 11" id="KW-0548">Nucleotidyltransferase</keyword>
<dbReference type="UniPathway" id="UPA00253">
    <property type="reaction ID" value="UER00332"/>
</dbReference>
<dbReference type="PANTHER" id="PTHR39321:SF3">
    <property type="entry name" value="PHOSPHOPANTETHEINE ADENYLYLTRANSFERASE"/>
    <property type="match status" value="1"/>
</dbReference>
<dbReference type="NCBIfam" id="TIGR00125">
    <property type="entry name" value="cyt_tran_rel"/>
    <property type="match status" value="1"/>
</dbReference>
<dbReference type="NCBIfam" id="NF000839">
    <property type="entry name" value="PRK00071.1-1"/>
    <property type="match status" value="1"/>
</dbReference>
<dbReference type="HAMAP" id="MF_00244">
    <property type="entry name" value="NaMN_adenylyltr"/>
    <property type="match status" value="1"/>
</dbReference>
<dbReference type="GO" id="GO:0009435">
    <property type="term" value="P:NAD+ biosynthetic process"/>
    <property type="evidence" value="ECO:0007669"/>
    <property type="project" value="UniProtKB-UniRule"/>
</dbReference>
<dbReference type="CDD" id="cd02165">
    <property type="entry name" value="NMNAT"/>
    <property type="match status" value="1"/>
</dbReference>
<dbReference type="SUPFAM" id="SSF52374">
    <property type="entry name" value="Nucleotidylyl transferase"/>
    <property type="match status" value="1"/>
</dbReference>